<evidence type="ECO:0000313" key="1">
    <source>
        <dbReference type="EMBL" id="KAJ3493954.1"/>
    </source>
</evidence>
<proteinExistence type="predicted"/>
<keyword evidence="2" id="KW-1185">Reference proteome</keyword>
<evidence type="ECO:0000313" key="2">
    <source>
        <dbReference type="Proteomes" id="UP001148737"/>
    </source>
</evidence>
<name>A0ACC1QX88_9HYPO</name>
<dbReference type="EMBL" id="JANAKD010000430">
    <property type="protein sequence ID" value="KAJ3493954.1"/>
    <property type="molecule type" value="Genomic_DNA"/>
</dbReference>
<accession>A0ACC1QX88</accession>
<organism evidence="1 2">
    <name type="scientific">Lecanicillium saksenae</name>
    <dbReference type="NCBI Taxonomy" id="468837"/>
    <lineage>
        <taxon>Eukaryota</taxon>
        <taxon>Fungi</taxon>
        <taxon>Dikarya</taxon>
        <taxon>Ascomycota</taxon>
        <taxon>Pezizomycotina</taxon>
        <taxon>Sordariomycetes</taxon>
        <taxon>Hypocreomycetidae</taxon>
        <taxon>Hypocreales</taxon>
        <taxon>Cordycipitaceae</taxon>
        <taxon>Lecanicillium</taxon>
    </lineage>
</organism>
<sequence length="265" mass="30323">MMRHVFGLSRVIEHGKAHNFKSELEKCIVINLLPSIITRCYLENETCHLLCQEPWLSLFRREAEQMSGEKREALEYMLNSAPIFQLVVKCSAFIMSQDTHGQRDALRRGQILGQLAKSAKKFFDWCNPLVGDSVQLRESRNGMRNAEPQSDTTKWHEDLRGFCQQVTLIHHRLYVALGGDDSVRIEQQLQRLAEQLRLMHESQANNPQFRKPFALSSAITAILGTAEEWSRFSISASANAKCKKQALATPTMFRDWATQMGITIE</sequence>
<reference evidence="1" key="1">
    <citation type="submission" date="2022-07" db="EMBL/GenBank/DDBJ databases">
        <title>Genome Sequence of Lecanicillium saksenae.</title>
        <authorList>
            <person name="Buettner E."/>
        </authorList>
    </citation>
    <scope>NUCLEOTIDE SEQUENCE</scope>
    <source>
        <strain evidence="1">VT-O1</strain>
    </source>
</reference>
<dbReference type="Proteomes" id="UP001148737">
    <property type="component" value="Unassembled WGS sequence"/>
</dbReference>
<gene>
    <name evidence="1" type="ORF">NLG97_g4395</name>
</gene>
<comment type="caution">
    <text evidence="1">The sequence shown here is derived from an EMBL/GenBank/DDBJ whole genome shotgun (WGS) entry which is preliminary data.</text>
</comment>
<protein>
    <submittedName>
        <fullName evidence="1">Uncharacterized protein</fullName>
    </submittedName>
</protein>